<comment type="similarity">
    <text evidence="2">Belongs to the major facilitator superfamily. EmrB family.</text>
</comment>
<comment type="caution">
    <text evidence="11">The sequence shown here is derived from an EMBL/GenBank/DDBJ whole genome shotgun (WGS) entry which is preliminary data.</text>
</comment>
<dbReference type="PROSITE" id="PS50850">
    <property type="entry name" value="MFS"/>
    <property type="match status" value="1"/>
</dbReference>
<feature type="transmembrane region" description="Helical" evidence="9">
    <location>
        <begin position="116"/>
        <end position="133"/>
    </location>
</feature>
<keyword evidence="6 9" id="KW-1133">Transmembrane helix</keyword>
<feature type="transmembrane region" description="Helical" evidence="9">
    <location>
        <begin position="145"/>
        <end position="166"/>
    </location>
</feature>
<keyword evidence="7 9" id="KW-0472">Membrane</keyword>
<dbReference type="PANTHER" id="PTHR42718:SF9">
    <property type="entry name" value="MAJOR FACILITATOR SUPERFAMILY MULTIDRUG TRANSPORTER MFSC"/>
    <property type="match status" value="1"/>
</dbReference>
<dbReference type="SUPFAM" id="SSF103473">
    <property type="entry name" value="MFS general substrate transporter"/>
    <property type="match status" value="1"/>
</dbReference>
<sequence>MNSAVHPALASRRRGLHLLLITLGLFVVYLDGTIVNVALPDIQSSLGTGLRGLQWVVDAYVLAFGCLQMAAGTVGDSVGHRPLFLTGLIGFTACSAVCALSGSIEWLLAGRAVQGAFGAILIPVSLAMIRGMYPEPAERAKAIGIWASVGGLALAAGPVLGGWLVEAYGWESIFWINVPVGIVVAALLLAAKAPAAPRQARKLDAPGQIGFLAFIGLLAFALIEGHSRGWGSPEIAGSLAASGVALVAFLVWELRAKQPMFPLRLFRNPVVTAAAIVNFLGFLGLYAILFQLTMFWQSAEGLSPVETGVRFLSLTASIMVFSFLGSSWSAKLAPRLVIPASLVAIAAALAGLTLPDPGDSYLSFAWALVLLGFGISMAGTSATNAVMGAVTPERAGAASGIVSTTRQVSAIFGVALAGTVLSSQIEGAAPGALAKLPLAGEAKERLLEAWRSGAIGGELLNSAPGDVRELVAREGARLFAEGMHATMALSAALSVLGAAASLLLFRLSAGRKAGASAREPEEPRPPSAVPSDSSPGA</sequence>
<feature type="transmembrane region" description="Helical" evidence="9">
    <location>
        <begin position="308"/>
        <end position="324"/>
    </location>
</feature>
<keyword evidence="5 9" id="KW-0812">Transmembrane</keyword>
<evidence type="ECO:0000256" key="3">
    <source>
        <dbReference type="ARBA" id="ARBA00022448"/>
    </source>
</evidence>
<keyword evidence="3" id="KW-0813">Transport</keyword>
<comment type="subcellular location">
    <subcellularLocation>
        <location evidence="1">Cell membrane</location>
        <topology evidence="1">Multi-pass membrane protein</topology>
    </subcellularLocation>
</comment>
<evidence type="ECO:0000256" key="6">
    <source>
        <dbReference type="ARBA" id="ARBA00022989"/>
    </source>
</evidence>
<organism evidence="11 12">
    <name type="scientific">Cohnella xylanilytica</name>
    <dbReference type="NCBI Taxonomy" id="557555"/>
    <lineage>
        <taxon>Bacteria</taxon>
        <taxon>Bacillati</taxon>
        <taxon>Bacillota</taxon>
        <taxon>Bacilli</taxon>
        <taxon>Bacillales</taxon>
        <taxon>Paenibacillaceae</taxon>
        <taxon>Cohnella</taxon>
    </lineage>
</organism>
<gene>
    <name evidence="11" type="ORF">H7B90_09065</name>
</gene>
<feature type="transmembrane region" description="Helical" evidence="9">
    <location>
        <begin position="408"/>
        <end position="425"/>
    </location>
</feature>
<evidence type="ECO:0000256" key="2">
    <source>
        <dbReference type="ARBA" id="ARBA00008537"/>
    </source>
</evidence>
<feature type="transmembrane region" description="Helical" evidence="9">
    <location>
        <begin position="52"/>
        <end position="71"/>
    </location>
</feature>
<feature type="domain" description="Major facilitator superfamily (MFS) profile" evidence="10">
    <location>
        <begin position="17"/>
        <end position="509"/>
    </location>
</feature>
<evidence type="ECO:0000313" key="12">
    <source>
        <dbReference type="Proteomes" id="UP000553776"/>
    </source>
</evidence>
<proteinExistence type="inferred from homology"/>
<feature type="transmembrane region" description="Helical" evidence="9">
    <location>
        <begin position="485"/>
        <end position="505"/>
    </location>
</feature>
<feature type="transmembrane region" description="Helical" evidence="9">
    <location>
        <begin position="336"/>
        <end position="355"/>
    </location>
</feature>
<evidence type="ECO:0000256" key="1">
    <source>
        <dbReference type="ARBA" id="ARBA00004651"/>
    </source>
</evidence>
<keyword evidence="4" id="KW-1003">Cell membrane</keyword>
<feature type="transmembrane region" description="Helical" evidence="9">
    <location>
        <begin position="273"/>
        <end position="296"/>
    </location>
</feature>
<reference evidence="11 12" key="1">
    <citation type="submission" date="2020-08" db="EMBL/GenBank/DDBJ databases">
        <title>Cohnella phylogeny.</title>
        <authorList>
            <person name="Dunlap C."/>
        </authorList>
    </citation>
    <scope>NUCLEOTIDE SEQUENCE [LARGE SCALE GENOMIC DNA]</scope>
    <source>
        <strain evidence="11 12">DSM 25239</strain>
    </source>
</reference>
<evidence type="ECO:0000313" key="11">
    <source>
        <dbReference type="EMBL" id="MBB6691547.1"/>
    </source>
</evidence>
<evidence type="ECO:0000256" key="8">
    <source>
        <dbReference type="SAM" id="MobiDB-lite"/>
    </source>
</evidence>
<dbReference type="CDD" id="cd17321">
    <property type="entry name" value="MFS_MMR_MDR_like"/>
    <property type="match status" value="1"/>
</dbReference>
<evidence type="ECO:0000256" key="5">
    <source>
        <dbReference type="ARBA" id="ARBA00022692"/>
    </source>
</evidence>
<evidence type="ECO:0000256" key="7">
    <source>
        <dbReference type="ARBA" id="ARBA00023136"/>
    </source>
</evidence>
<dbReference type="Gene3D" id="1.20.1250.20">
    <property type="entry name" value="MFS general substrate transporter like domains"/>
    <property type="match status" value="1"/>
</dbReference>
<feature type="transmembrane region" description="Helical" evidence="9">
    <location>
        <begin position="83"/>
        <end position="104"/>
    </location>
</feature>
<dbReference type="Gene3D" id="1.20.1720.10">
    <property type="entry name" value="Multidrug resistance protein D"/>
    <property type="match status" value="1"/>
</dbReference>
<dbReference type="NCBIfam" id="TIGR00711">
    <property type="entry name" value="efflux_EmrB"/>
    <property type="match status" value="1"/>
</dbReference>
<evidence type="ECO:0000256" key="4">
    <source>
        <dbReference type="ARBA" id="ARBA00022475"/>
    </source>
</evidence>
<dbReference type="InterPro" id="IPR011701">
    <property type="entry name" value="MFS"/>
</dbReference>
<dbReference type="AlphaFoldDB" id="A0A841TSX1"/>
<feature type="transmembrane region" description="Helical" evidence="9">
    <location>
        <begin position="361"/>
        <end position="387"/>
    </location>
</feature>
<feature type="transmembrane region" description="Helical" evidence="9">
    <location>
        <begin position="235"/>
        <end position="252"/>
    </location>
</feature>
<dbReference type="GO" id="GO:0022857">
    <property type="term" value="F:transmembrane transporter activity"/>
    <property type="evidence" value="ECO:0007669"/>
    <property type="project" value="InterPro"/>
</dbReference>
<evidence type="ECO:0000259" key="10">
    <source>
        <dbReference type="PROSITE" id="PS50850"/>
    </source>
</evidence>
<dbReference type="Proteomes" id="UP000553776">
    <property type="component" value="Unassembled WGS sequence"/>
</dbReference>
<dbReference type="Pfam" id="PF07690">
    <property type="entry name" value="MFS_1"/>
    <property type="match status" value="1"/>
</dbReference>
<feature type="transmembrane region" description="Helical" evidence="9">
    <location>
        <begin position="203"/>
        <end position="223"/>
    </location>
</feature>
<keyword evidence="12" id="KW-1185">Reference proteome</keyword>
<accession>A0A841TSX1</accession>
<feature type="transmembrane region" description="Helical" evidence="9">
    <location>
        <begin position="172"/>
        <end position="191"/>
    </location>
</feature>
<feature type="transmembrane region" description="Helical" evidence="9">
    <location>
        <begin position="18"/>
        <end position="40"/>
    </location>
</feature>
<dbReference type="InterPro" id="IPR020846">
    <property type="entry name" value="MFS_dom"/>
</dbReference>
<dbReference type="GO" id="GO:0005886">
    <property type="term" value="C:plasma membrane"/>
    <property type="evidence" value="ECO:0007669"/>
    <property type="project" value="UniProtKB-SubCell"/>
</dbReference>
<feature type="region of interest" description="Disordered" evidence="8">
    <location>
        <begin position="514"/>
        <end position="537"/>
    </location>
</feature>
<dbReference type="EMBL" id="JACJVR010000031">
    <property type="protein sequence ID" value="MBB6691547.1"/>
    <property type="molecule type" value="Genomic_DNA"/>
</dbReference>
<dbReference type="PRINTS" id="PR01036">
    <property type="entry name" value="TCRTETB"/>
</dbReference>
<protein>
    <submittedName>
        <fullName evidence="11">MFS transporter</fullName>
    </submittedName>
</protein>
<dbReference type="InterPro" id="IPR036259">
    <property type="entry name" value="MFS_trans_sf"/>
</dbReference>
<name>A0A841TSX1_9BACL</name>
<dbReference type="InterPro" id="IPR004638">
    <property type="entry name" value="EmrB-like"/>
</dbReference>
<dbReference type="RefSeq" id="WP_185135538.1">
    <property type="nucleotide sequence ID" value="NZ_JACJVR010000031.1"/>
</dbReference>
<dbReference type="PANTHER" id="PTHR42718">
    <property type="entry name" value="MAJOR FACILITATOR SUPERFAMILY MULTIDRUG TRANSPORTER MFSC"/>
    <property type="match status" value="1"/>
</dbReference>
<evidence type="ECO:0000256" key="9">
    <source>
        <dbReference type="SAM" id="Phobius"/>
    </source>
</evidence>